<accession>A0A4Y8ASD8</accession>
<dbReference type="AlphaFoldDB" id="A0A4Y8ASD8"/>
<keyword evidence="2" id="KW-1185">Reference proteome</keyword>
<organism evidence="1 2">
    <name type="scientific">Gramella jeungdoensis</name>
    <dbReference type="NCBI Taxonomy" id="708091"/>
    <lineage>
        <taxon>Bacteria</taxon>
        <taxon>Pseudomonadati</taxon>
        <taxon>Bacteroidota</taxon>
        <taxon>Flavobacteriia</taxon>
        <taxon>Flavobacteriales</taxon>
        <taxon>Flavobacteriaceae</taxon>
        <taxon>Christiangramia</taxon>
    </lineage>
</organism>
<comment type="caution">
    <text evidence="1">The sequence shown here is derived from an EMBL/GenBank/DDBJ whole genome shotgun (WGS) entry which is preliminary data.</text>
</comment>
<gene>
    <name evidence="1" type="ORF">E2488_11640</name>
</gene>
<evidence type="ECO:0000313" key="2">
    <source>
        <dbReference type="Proteomes" id="UP000298517"/>
    </source>
</evidence>
<proteinExistence type="predicted"/>
<reference evidence="1 2" key="1">
    <citation type="journal article" date="2011" name="J. Microbiol.">
        <title>Gramella jeungdoensis sp. nov., isolated from a solar saltern in Korea.</title>
        <authorList>
            <person name="Joung Y."/>
            <person name="Kim H."/>
            <person name="Jang T."/>
            <person name="Ahn T.S."/>
            <person name="Joh K."/>
        </authorList>
    </citation>
    <scope>NUCLEOTIDE SEQUENCE [LARGE SCALE GENOMIC DNA]</scope>
    <source>
        <strain evidence="1 2">KCTC 23123</strain>
    </source>
</reference>
<name>A0A4Y8ASD8_9FLAO</name>
<sequence length="72" mass="8663">MKLTREILTKLGFDKKGKIWTKWKLDLHEDDPHYFSFDEGRIYFDVETVEELHTLWKVIKAEDEMPLPLNAL</sequence>
<protein>
    <submittedName>
        <fullName evidence="1">Uncharacterized protein</fullName>
    </submittedName>
</protein>
<dbReference type="EMBL" id="SNQI01000003">
    <property type="protein sequence ID" value="TEW74117.1"/>
    <property type="molecule type" value="Genomic_DNA"/>
</dbReference>
<dbReference type="Proteomes" id="UP000298517">
    <property type="component" value="Unassembled WGS sequence"/>
</dbReference>
<evidence type="ECO:0000313" key="1">
    <source>
        <dbReference type="EMBL" id="TEW74117.1"/>
    </source>
</evidence>
<dbReference type="RefSeq" id="WP_134248515.1">
    <property type="nucleotide sequence ID" value="NZ_SNQI01000003.1"/>
</dbReference>